<accession>T1FY68</accession>
<dbReference type="AlphaFoldDB" id="T1FY68"/>
<keyword evidence="1" id="KW-0472">Membrane</keyword>
<dbReference type="GO" id="GO:0022904">
    <property type="term" value="P:respiratory electron transport chain"/>
    <property type="evidence" value="ECO:0007669"/>
    <property type="project" value="InterPro"/>
</dbReference>
<reference evidence="3 5" key="2">
    <citation type="journal article" date="2013" name="Nature">
        <title>Insights into bilaterian evolution from three spiralian genomes.</title>
        <authorList>
            <person name="Simakov O."/>
            <person name="Marletaz F."/>
            <person name="Cho S.J."/>
            <person name="Edsinger-Gonzales E."/>
            <person name="Havlak P."/>
            <person name="Hellsten U."/>
            <person name="Kuo D.H."/>
            <person name="Larsson T."/>
            <person name="Lv J."/>
            <person name="Arendt D."/>
            <person name="Savage R."/>
            <person name="Osoegawa K."/>
            <person name="de Jong P."/>
            <person name="Grimwood J."/>
            <person name="Chapman J.A."/>
            <person name="Shapiro H."/>
            <person name="Aerts A."/>
            <person name="Otillar R.P."/>
            <person name="Terry A.Y."/>
            <person name="Boore J.L."/>
            <person name="Grigoriev I.V."/>
            <person name="Lindberg D.R."/>
            <person name="Seaver E.C."/>
            <person name="Weisblat D.A."/>
            <person name="Putnam N.H."/>
            <person name="Rokhsar D.S."/>
        </authorList>
    </citation>
    <scope>NUCLEOTIDE SEQUENCE</scope>
</reference>
<dbReference type="InterPro" id="IPR027387">
    <property type="entry name" value="Cytb/b6-like_sf"/>
</dbReference>
<organism evidence="4 5">
    <name type="scientific">Helobdella robusta</name>
    <name type="common">Californian leech</name>
    <dbReference type="NCBI Taxonomy" id="6412"/>
    <lineage>
        <taxon>Eukaryota</taxon>
        <taxon>Metazoa</taxon>
        <taxon>Spiralia</taxon>
        <taxon>Lophotrochozoa</taxon>
        <taxon>Annelida</taxon>
        <taxon>Clitellata</taxon>
        <taxon>Hirudinea</taxon>
        <taxon>Rhynchobdellida</taxon>
        <taxon>Glossiphoniidae</taxon>
        <taxon>Helobdella</taxon>
    </lineage>
</organism>
<evidence type="ECO:0000313" key="3">
    <source>
        <dbReference type="EMBL" id="ESO02332.1"/>
    </source>
</evidence>
<dbReference type="RefSeq" id="XP_009019740.1">
    <property type="nucleotide sequence ID" value="XM_009021492.1"/>
</dbReference>
<gene>
    <name evidence="4" type="primary">20213766</name>
    <name evidence="3" type="ORF">HELRODRAFT_65375</name>
</gene>
<evidence type="ECO:0000256" key="1">
    <source>
        <dbReference type="SAM" id="Phobius"/>
    </source>
</evidence>
<dbReference type="GO" id="GO:0016491">
    <property type="term" value="F:oxidoreductase activity"/>
    <property type="evidence" value="ECO:0007669"/>
    <property type="project" value="InterPro"/>
</dbReference>
<name>T1FY68_HELRO</name>
<dbReference type="SUPFAM" id="SSF81342">
    <property type="entry name" value="Transmembrane di-heme cytochromes"/>
    <property type="match status" value="1"/>
</dbReference>
<dbReference type="Gene3D" id="1.20.810.10">
    <property type="entry name" value="Cytochrome Bc1 Complex, Chain C"/>
    <property type="match status" value="1"/>
</dbReference>
<keyword evidence="5" id="KW-1185">Reference proteome</keyword>
<dbReference type="OrthoDB" id="6129637at2759"/>
<dbReference type="GO" id="GO:0016020">
    <property type="term" value="C:membrane"/>
    <property type="evidence" value="ECO:0007669"/>
    <property type="project" value="InterPro"/>
</dbReference>
<feature type="domain" description="Cytochrome b/b6 N-terminal region profile" evidence="2">
    <location>
        <begin position="1"/>
        <end position="29"/>
    </location>
</feature>
<dbReference type="Proteomes" id="UP000015101">
    <property type="component" value="Unassembled WGS sequence"/>
</dbReference>
<dbReference type="EnsemblMetazoa" id="HelroT65375">
    <property type="protein sequence ID" value="HelroP65375"/>
    <property type="gene ID" value="HelroG65375"/>
</dbReference>
<dbReference type="CTD" id="20213766"/>
<dbReference type="GO" id="GO:0009055">
    <property type="term" value="F:electron transfer activity"/>
    <property type="evidence" value="ECO:0007669"/>
    <property type="project" value="InterPro"/>
</dbReference>
<reference evidence="4" key="3">
    <citation type="submission" date="2015-06" db="UniProtKB">
        <authorList>
            <consortium name="EnsemblMetazoa"/>
        </authorList>
    </citation>
    <scope>IDENTIFICATION</scope>
</reference>
<evidence type="ECO:0000313" key="4">
    <source>
        <dbReference type="EnsemblMetazoa" id="HelroP65375"/>
    </source>
</evidence>
<proteinExistence type="predicted"/>
<dbReference type="InterPro" id="IPR005797">
    <property type="entry name" value="Cyt_b/b6_N"/>
</dbReference>
<dbReference type="Pfam" id="PF00033">
    <property type="entry name" value="Cytochrome_B"/>
    <property type="match status" value="1"/>
</dbReference>
<keyword evidence="1" id="KW-1133">Transmembrane helix</keyword>
<dbReference type="KEGG" id="hro:HELRODRAFT_65375"/>
<dbReference type="GeneID" id="20213766"/>
<dbReference type="InParanoid" id="T1FY68"/>
<feature type="transmembrane region" description="Helical" evidence="1">
    <location>
        <begin position="12"/>
        <end position="38"/>
    </location>
</feature>
<keyword evidence="1" id="KW-0812">Transmembrane</keyword>
<dbReference type="InterPro" id="IPR016174">
    <property type="entry name" value="Di-haem_cyt_TM"/>
</dbReference>
<reference evidence="5" key="1">
    <citation type="submission" date="2012-12" db="EMBL/GenBank/DDBJ databases">
        <authorList>
            <person name="Hellsten U."/>
            <person name="Grimwood J."/>
            <person name="Chapman J.A."/>
            <person name="Shapiro H."/>
            <person name="Aerts A."/>
            <person name="Otillar R.P."/>
            <person name="Terry A.Y."/>
            <person name="Boore J.L."/>
            <person name="Simakov O."/>
            <person name="Marletaz F."/>
            <person name="Cho S.-J."/>
            <person name="Edsinger-Gonzales E."/>
            <person name="Havlak P."/>
            <person name="Kuo D.-H."/>
            <person name="Larsson T."/>
            <person name="Lv J."/>
            <person name="Arendt D."/>
            <person name="Savage R."/>
            <person name="Osoegawa K."/>
            <person name="de Jong P."/>
            <person name="Lindberg D.R."/>
            <person name="Seaver E.C."/>
            <person name="Weisblat D.A."/>
            <person name="Putnam N.H."/>
            <person name="Grigoriev I.V."/>
            <person name="Rokhsar D.S."/>
        </authorList>
    </citation>
    <scope>NUCLEOTIDE SEQUENCE</scope>
</reference>
<protein>
    <recommendedName>
        <fullName evidence="2">Cytochrome b/b6 N-terminal region profile domain-containing protein</fullName>
    </recommendedName>
</protein>
<dbReference type="HOGENOM" id="CLU_3147440_0_0_1"/>
<evidence type="ECO:0000313" key="5">
    <source>
        <dbReference type="Proteomes" id="UP000015101"/>
    </source>
</evidence>
<evidence type="ECO:0000259" key="2">
    <source>
        <dbReference type="Pfam" id="PF00033"/>
    </source>
</evidence>
<dbReference type="EMBL" id="AMQM01000850">
    <property type="status" value="NOT_ANNOTATED_CDS"/>
    <property type="molecule type" value="Genomic_DNA"/>
</dbReference>
<sequence length="49" mass="5736">LLRYLHANGASIFFLFLYLHIGRGSYMSANTLILLIIFEYLHLQTNSIY</sequence>
<dbReference type="EMBL" id="KB096742">
    <property type="protein sequence ID" value="ESO02332.1"/>
    <property type="molecule type" value="Genomic_DNA"/>
</dbReference>